<feature type="site" description="Important for substrate specificity" evidence="3">
    <location>
        <position position="70"/>
    </location>
</feature>
<evidence type="ECO:0000256" key="3">
    <source>
        <dbReference type="HAMAP-Rule" id="MF_00528"/>
    </source>
</evidence>
<reference evidence="4 5" key="1">
    <citation type="submission" date="2023-07" db="EMBL/GenBank/DDBJ databases">
        <title>Genomic Encyclopedia of Type Strains, Phase IV (KMG-IV): sequencing the most valuable type-strain genomes for metagenomic binning, comparative biology and taxonomic classification.</title>
        <authorList>
            <person name="Goeker M."/>
        </authorList>
    </citation>
    <scope>NUCLEOTIDE SEQUENCE [LARGE SCALE GENOMIC DNA]</scope>
    <source>
        <strain evidence="4 5">DSM 16784</strain>
    </source>
</reference>
<evidence type="ECO:0000313" key="5">
    <source>
        <dbReference type="Proteomes" id="UP001230220"/>
    </source>
</evidence>
<feature type="active site" description="Proton acceptor" evidence="3">
    <location>
        <position position="69"/>
    </location>
</feature>
<keyword evidence="3" id="KW-0546">Nucleotide metabolism</keyword>
<dbReference type="InterPro" id="IPR029001">
    <property type="entry name" value="ITPase-like_fam"/>
</dbReference>
<keyword evidence="5" id="KW-1185">Reference proteome</keyword>
<comment type="subcellular location">
    <subcellularLocation>
        <location evidence="3">Cytoplasm</location>
    </subcellularLocation>
</comment>
<feature type="site" description="Important for substrate specificity" evidence="3">
    <location>
        <position position="12"/>
    </location>
</feature>
<dbReference type="EC" id="3.6.1.9" evidence="3"/>
<sequence>MKKIILASQSPRRRELMESVNINFTIEVSDIEEVIDESLPVEQAIEQLALQKASVIAKQHKQAVVIGADTVVLYENQILGKPKDLDDAYRMLSMLSGHTHKVITGVAICHEDNNELFHEVTEVTFYELSDDEINRYITTARPLDKAGSYGIQGLGKLFVKEMHGDYCNVVGLPIAQLNQRLKKYI</sequence>
<dbReference type="Proteomes" id="UP001230220">
    <property type="component" value="Unassembled WGS sequence"/>
</dbReference>
<dbReference type="HAMAP" id="MF_00528">
    <property type="entry name" value="Maf"/>
    <property type="match status" value="1"/>
</dbReference>
<dbReference type="SUPFAM" id="SSF52972">
    <property type="entry name" value="ITPase-like"/>
    <property type="match status" value="1"/>
</dbReference>
<evidence type="ECO:0000256" key="1">
    <source>
        <dbReference type="ARBA" id="ARBA00001968"/>
    </source>
</evidence>
<dbReference type="RefSeq" id="WP_307408915.1">
    <property type="nucleotide sequence ID" value="NZ_JAUSUR010000004.1"/>
</dbReference>
<evidence type="ECO:0000256" key="2">
    <source>
        <dbReference type="ARBA" id="ARBA00022801"/>
    </source>
</evidence>
<gene>
    <name evidence="4" type="ORF">J2S15_002588</name>
</gene>
<keyword evidence="2 3" id="KW-0378">Hydrolase</keyword>
<evidence type="ECO:0000313" key="4">
    <source>
        <dbReference type="EMBL" id="MDQ0361838.1"/>
    </source>
</evidence>
<dbReference type="PIRSF" id="PIRSF006305">
    <property type="entry name" value="Maf"/>
    <property type="match status" value="1"/>
</dbReference>
<comment type="function">
    <text evidence="3">Nucleoside triphosphate pyrophosphatase that hydrolyzes dTTP and UTP. May have a dual role in cell division arrest and in preventing the incorporation of modified nucleotides into cellular nucleic acids.</text>
</comment>
<dbReference type="PANTHER" id="PTHR43213:SF5">
    <property type="entry name" value="BIFUNCTIONAL DTTP_UTP PYROPHOSPHATASE_METHYLTRANSFERASE PROTEIN-RELATED"/>
    <property type="match status" value="1"/>
</dbReference>
<comment type="catalytic activity">
    <reaction evidence="3">
        <text>dTTP + H2O = dTMP + diphosphate + H(+)</text>
        <dbReference type="Rhea" id="RHEA:28534"/>
        <dbReference type="ChEBI" id="CHEBI:15377"/>
        <dbReference type="ChEBI" id="CHEBI:15378"/>
        <dbReference type="ChEBI" id="CHEBI:33019"/>
        <dbReference type="ChEBI" id="CHEBI:37568"/>
        <dbReference type="ChEBI" id="CHEBI:63528"/>
        <dbReference type="EC" id="3.6.1.9"/>
    </reaction>
</comment>
<accession>A0ABU0E569</accession>
<dbReference type="Pfam" id="PF02545">
    <property type="entry name" value="Maf"/>
    <property type="match status" value="1"/>
</dbReference>
<dbReference type="Gene3D" id="3.90.950.10">
    <property type="match status" value="1"/>
</dbReference>
<proteinExistence type="inferred from homology"/>
<comment type="caution">
    <text evidence="3">Lacks conserved residue(s) required for the propagation of feature annotation.</text>
</comment>
<organism evidence="4 5">
    <name type="scientific">Breznakia pachnodae</name>
    <dbReference type="NCBI Taxonomy" id="265178"/>
    <lineage>
        <taxon>Bacteria</taxon>
        <taxon>Bacillati</taxon>
        <taxon>Bacillota</taxon>
        <taxon>Erysipelotrichia</taxon>
        <taxon>Erysipelotrichales</taxon>
        <taxon>Erysipelotrichaceae</taxon>
        <taxon>Breznakia</taxon>
    </lineage>
</organism>
<comment type="caution">
    <text evidence="4">The sequence shown here is derived from an EMBL/GenBank/DDBJ whole genome shotgun (WGS) entry which is preliminary data.</text>
</comment>
<name>A0ABU0E569_9FIRM</name>
<comment type="similarity">
    <text evidence="3">Belongs to the Maf family. YhdE subfamily.</text>
</comment>
<protein>
    <recommendedName>
        <fullName evidence="3">dTTP/UTP pyrophosphatase</fullName>
        <shortName evidence="3">dTTPase/UTPase</shortName>
        <ecNumber evidence="3">3.6.1.9</ecNumber>
    </recommendedName>
    <alternativeName>
        <fullName evidence="3">Nucleoside triphosphate pyrophosphatase</fullName>
    </alternativeName>
    <alternativeName>
        <fullName evidence="3">Nucleotide pyrophosphatase</fullName>
        <shortName evidence="3">Nucleotide PPase</shortName>
    </alternativeName>
</protein>
<comment type="cofactor">
    <cofactor evidence="1 3">
        <name>a divalent metal cation</name>
        <dbReference type="ChEBI" id="CHEBI:60240"/>
    </cofactor>
</comment>
<dbReference type="CDD" id="cd00555">
    <property type="entry name" value="Maf"/>
    <property type="match status" value="1"/>
</dbReference>
<keyword evidence="3" id="KW-0963">Cytoplasm</keyword>
<dbReference type="InterPro" id="IPR003697">
    <property type="entry name" value="Maf-like"/>
</dbReference>
<feature type="site" description="Important for substrate specificity" evidence="3">
    <location>
        <position position="152"/>
    </location>
</feature>
<dbReference type="NCBIfam" id="TIGR00172">
    <property type="entry name" value="maf"/>
    <property type="match status" value="1"/>
</dbReference>
<dbReference type="PANTHER" id="PTHR43213">
    <property type="entry name" value="BIFUNCTIONAL DTTP/UTP PYROPHOSPHATASE/METHYLTRANSFERASE PROTEIN-RELATED"/>
    <property type="match status" value="1"/>
</dbReference>
<comment type="catalytic activity">
    <reaction evidence="3">
        <text>UTP + H2O = UMP + diphosphate + H(+)</text>
        <dbReference type="Rhea" id="RHEA:29395"/>
        <dbReference type="ChEBI" id="CHEBI:15377"/>
        <dbReference type="ChEBI" id="CHEBI:15378"/>
        <dbReference type="ChEBI" id="CHEBI:33019"/>
        <dbReference type="ChEBI" id="CHEBI:46398"/>
        <dbReference type="ChEBI" id="CHEBI:57865"/>
        <dbReference type="EC" id="3.6.1.9"/>
    </reaction>
</comment>
<dbReference type="EMBL" id="JAUSUR010000004">
    <property type="protein sequence ID" value="MDQ0361838.1"/>
    <property type="molecule type" value="Genomic_DNA"/>
</dbReference>